<dbReference type="SUPFAM" id="SSF53335">
    <property type="entry name" value="S-adenosyl-L-methionine-dependent methyltransferases"/>
    <property type="match status" value="1"/>
</dbReference>
<comment type="caution">
    <text evidence="3">The sequence shown here is derived from an EMBL/GenBank/DDBJ whole genome shotgun (WGS) entry which is preliminary data.</text>
</comment>
<dbReference type="STRING" id="1293891.TMES_11895"/>
<evidence type="ECO:0000313" key="3">
    <source>
        <dbReference type="EMBL" id="OSQ38496.1"/>
    </source>
</evidence>
<dbReference type="GO" id="GO:0032259">
    <property type="term" value="P:methylation"/>
    <property type="evidence" value="ECO:0007669"/>
    <property type="project" value="UniProtKB-KW"/>
</dbReference>
<dbReference type="EMBL" id="JFKA01000004">
    <property type="protein sequence ID" value="OSQ38496.1"/>
    <property type="molecule type" value="Genomic_DNA"/>
</dbReference>
<dbReference type="InterPro" id="IPR003788">
    <property type="entry name" value="NDUFAF7"/>
</dbReference>
<proteinExistence type="predicted"/>
<dbReference type="OrthoDB" id="9794208at2"/>
<name>A0A1Y2L058_9PROT</name>
<dbReference type="GO" id="GO:0035243">
    <property type="term" value="F:protein-arginine omega-N symmetric methyltransferase activity"/>
    <property type="evidence" value="ECO:0007669"/>
    <property type="project" value="TreeGrafter"/>
</dbReference>
<keyword evidence="1" id="KW-0489">Methyltransferase</keyword>
<dbReference type="Gene3D" id="3.40.50.12710">
    <property type="match status" value="1"/>
</dbReference>
<dbReference type="PANTHER" id="PTHR12049:SF7">
    <property type="entry name" value="PROTEIN ARGININE METHYLTRANSFERASE NDUFAF7, MITOCHONDRIAL"/>
    <property type="match status" value="1"/>
</dbReference>
<dbReference type="AlphaFoldDB" id="A0A1Y2L058"/>
<evidence type="ECO:0000256" key="2">
    <source>
        <dbReference type="ARBA" id="ARBA00022679"/>
    </source>
</evidence>
<evidence type="ECO:0000256" key="1">
    <source>
        <dbReference type="ARBA" id="ARBA00022603"/>
    </source>
</evidence>
<keyword evidence="2" id="KW-0808">Transferase</keyword>
<dbReference type="Proteomes" id="UP000193391">
    <property type="component" value="Unassembled WGS sequence"/>
</dbReference>
<evidence type="ECO:0000313" key="4">
    <source>
        <dbReference type="Proteomes" id="UP000193391"/>
    </source>
</evidence>
<dbReference type="RefSeq" id="WP_085582729.1">
    <property type="nucleotide sequence ID" value="NZ_JFKA01000004.1"/>
</dbReference>
<protein>
    <submittedName>
        <fullName evidence="3">ATP synthase subunit beta</fullName>
    </submittedName>
</protein>
<keyword evidence="4" id="KW-1185">Reference proteome</keyword>
<dbReference type="PANTHER" id="PTHR12049">
    <property type="entry name" value="PROTEIN ARGININE METHYLTRANSFERASE NDUFAF7, MITOCHONDRIAL"/>
    <property type="match status" value="1"/>
</dbReference>
<accession>A0A1Y2L058</accession>
<gene>
    <name evidence="3" type="ORF">TMES_11895</name>
</gene>
<dbReference type="Pfam" id="PF02636">
    <property type="entry name" value="Methyltransf_28"/>
    <property type="match status" value="1"/>
</dbReference>
<dbReference type="InterPro" id="IPR038375">
    <property type="entry name" value="NDUFAF7_sf"/>
</dbReference>
<dbReference type="InterPro" id="IPR029063">
    <property type="entry name" value="SAM-dependent_MTases_sf"/>
</dbReference>
<reference evidence="3 4" key="1">
    <citation type="submission" date="2014-03" db="EMBL/GenBank/DDBJ databases">
        <title>The draft genome sequence of Thalassospira mesophila JCM 18969.</title>
        <authorList>
            <person name="Lai Q."/>
            <person name="Shao Z."/>
        </authorList>
    </citation>
    <scope>NUCLEOTIDE SEQUENCE [LARGE SCALE GENOMIC DNA]</scope>
    <source>
        <strain evidence="3 4">JCM 18969</strain>
    </source>
</reference>
<sequence length="377" mass="40831">MTDQDKAATPLLDHLKRRIAIAGPITIADYMTEALAHPQWGYYRKQDPFGQAGDFVTAPEISQMFGELIGLWAAVTWQQMGSPSRVHLVEMGPGRGTLMADALRAVRKVPGFADALTVRFVETSPVLRTRQQTAIMEYGIPAVWHDNFDDIPDTQNAPMIVLANEFFDALPVRQFQFTKGGWRERLVAIASETDDLCFVAGGLAPMTDALVPVTLRGTAKEGDVFETSSLAIAIADQMARRINRDGGAALMIDYGHAHSGFGDTLQALRHHKFHPVLSNPGDADLTTHVDFGALSRTFDQADARTGAVLGQGTFLKMLGIEARADLLKQSATPDQASAIEAALKRLVDADQMGTLFKVLIAYGRETAPPPCVSGAEG</sequence>
<organism evidence="3 4">
    <name type="scientific">Thalassospira mesophila</name>
    <dbReference type="NCBI Taxonomy" id="1293891"/>
    <lineage>
        <taxon>Bacteria</taxon>
        <taxon>Pseudomonadati</taxon>
        <taxon>Pseudomonadota</taxon>
        <taxon>Alphaproteobacteria</taxon>
        <taxon>Rhodospirillales</taxon>
        <taxon>Thalassospiraceae</taxon>
        <taxon>Thalassospira</taxon>
    </lineage>
</organism>